<protein>
    <recommendedName>
        <fullName evidence="5">U6 snRNA phosphodiesterase</fullName>
        <ecNumber evidence="5">3.1.4.-</ecNumber>
    </recommendedName>
</protein>
<keyword evidence="1 5" id="KW-0540">Nuclease</keyword>
<feature type="active site" description="Proton donor/acceptor" evidence="5">
    <location>
        <position position="243"/>
    </location>
</feature>
<proteinExistence type="inferred from homology"/>
<dbReference type="GO" id="GO:0005634">
    <property type="term" value="C:nucleus"/>
    <property type="evidence" value="ECO:0007669"/>
    <property type="project" value="UniProtKB-SubCell"/>
</dbReference>
<dbReference type="Proteomes" id="UP000237481">
    <property type="component" value="Unassembled WGS sequence"/>
</dbReference>
<dbReference type="GO" id="GO:0016829">
    <property type="term" value="F:lyase activity"/>
    <property type="evidence" value="ECO:0007669"/>
    <property type="project" value="UniProtKB-KW"/>
</dbReference>
<gene>
    <name evidence="5" type="primary">USB1</name>
    <name evidence="7" type="ORF">TPAR_04320</name>
</gene>
<sequence length="308" mass="33209">MALVDYSSSSAAESDTDDEPQQRPANRCQHGGANSEKDINGAPESAMPPLPPAFHDLYASSVRHSVVDDPSLHQGRKRQNPHVPGTWPSHVYVEWHPTKAQHDTLDELVGLVEAELGDDVTLHNFLTSDLGAQLPLHISLSRPLSLPTAEKDAFLEKLTHAMRRSGTEAFAVRPNGLAWHRSPDSDRTFLVLRVATSGRPDDAAPPNAELVALLTRCNAVAALFGQPALYQGNRGTAVGTAFHVSIGWTFGLPGEEASLRVRGLFERTQFQAVRAWEIGVSGVKAKIGNVVSHISLATGAGKASLYEQ</sequence>
<dbReference type="HAMAP" id="MF_03040">
    <property type="entry name" value="USB1"/>
    <property type="match status" value="1"/>
</dbReference>
<keyword evidence="3" id="KW-0456">Lyase</keyword>
<comment type="subcellular location">
    <subcellularLocation>
        <location evidence="5">Nucleus</location>
    </subcellularLocation>
</comment>
<feature type="active site" description="Proton donor/acceptor" evidence="5">
    <location>
        <position position="137"/>
    </location>
</feature>
<evidence type="ECO:0000256" key="1">
    <source>
        <dbReference type="ARBA" id="ARBA00022722"/>
    </source>
</evidence>
<evidence type="ECO:0000313" key="7">
    <source>
        <dbReference type="EMBL" id="POR35488.1"/>
    </source>
</evidence>
<accession>A0A2S4KZ74</accession>
<comment type="similarity">
    <text evidence="5">Belongs to the 2H phosphoesterase superfamily. USB1 family.</text>
</comment>
<dbReference type="GO" id="GO:0034477">
    <property type="term" value="P:U6 snRNA 3'-end processing"/>
    <property type="evidence" value="ECO:0007669"/>
    <property type="project" value="UniProtKB-UniRule"/>
</dbReference>
<organism evidence="7 8">
    <name type="scientific">Tolypocladium paradoxum</name>
    <dbReference type="NCBI Taxonomy" id="94208"/>
    <lineage>
        <taxon>Eukaryota</taxon>
        <taxon>Fungi</taxon>
        <taxon>Dikarya</taxon>
        <taxon>Ascomycota</taxon>
        <taxon>Pezizomycotina</taxon>
        <taxon>Sordariomycetes</taxon>
        <taxon>Hypocreomycetidae</taxon>
        <taxon>Hypocreales</taxon>
        <taxon>Ophiocordycipitaceae</taxon>
        <taxon>Tolypocladium</taxon>
    </lineage>
</organism>
<dbReference type="PANTHER" id="PTHR13522">
    <property type="entry name" value="U6 SNRNA PHOSPHODIESTERASE 1"/>
    <property type="match status" value="1"/>
</dbReference>
<evidence type="ECO:0000313" key="8">
    <source>
        <dbReference type="Proteomes" id="UP000237481"/>
    </source>
</evidence>
<evidence type="ECO:0000256" key="4">
    <source>
        <dbReference type="ARBA" id="ARBA00023242"/>
    </source>
</evidence>
<comment type="caution">
    <text evidence="7">The sequence shown here is derived from an EMBL/GenBank/DDBJ whole genome shotgun (WGS) entry which is preliminary data.</text>
</comment>
<dbReference type="PANTHER" id="PTHR13522:SF3">
    <property type="entry name" value="U6 SNRNA PHOSPHODIESTERASE 1"/>
    <property type="match status" value="1"/>
</dbReference>
<dbReference type="STRING" id="94208.A0A2S4KZ74"/>
<dbReference type="OrthoDB" id="49151at2759"/>
<evidence type="ECO:0000256" key="2">
    <source>
        <dbReference type="ARBA" id="ARBA00022801"/>
    </source>
</evidence>
<reference evidence="7 8" key="1">
    <citation type="submission" date="2018-01" db="EMBL/GenBank/DDBJ databases">
        <title>Harnessing the power of phylogenomics to disentangle the directionality and signatures of interkingdom host jumping in the parasitic fungal genus Tolypocladium.</title>
        <authorList>
            <person name="Quandt C.A."/>
            <person name="Patterson W."/>
            <person name="Spatafora J.W."/>
        </authorList>
    </citation>
    <scope>NUCLEOTIDE SEQUENCE [LARGE SCALE GENOMIC DNA]</scope>
    <source>
        <strain evidence="7 8">NRBC 100945</strain>
    </source>
</reference>
<keyword evidence="8" id="KW-1185">Reference proteome</keyword>
<keyword evidence="2 5" id="KW-0378">Hydrolase</keyword>
<comment type="function">
    <text evidence="5">Phosphodiesterase responsible for the U6 snRNA 3' end processing. Acts as an exoribonuclease (RNase) responsible for trimming the poly(U) tract of the last nucleotides in the pre-U6 snRNA molecule, leading to the formation of mature U6 snRNA.</text>
</comment>
<dbReference type="EMBL" id="PKSG01000436">
    <property type="protein sequence ID" value="POR35488.1"/>
    <property type="molecule type" value="Genomic_DNA"/>
</dbReference>
<evidence type="ECO:0000256" key="5">
    <source>
        <dbReference type="HAMAP-Rule" id="MF_03040"/>
    </source>
</evidence>
<feature type="compositionally biased region" description="Low complexity" evidence="6">
    <location>
        <begin position="1"/>
        <end position="13"/>
    </location>
</feature>
<dbReference type="EC" id="3.1.4.-" evidence="5"/>
<evidence type="ECO:0000256" key="3">
    <source>
        <dbReference type="ARBA" id="ARBA00023239"/>
    </source>
</evidence>
<dbReference type="Pfam" id="PF09749">
    <property type="entry name" value="HVSL"/>
    <property type="match status" value="1"/>
</dbReference>
<dbReference type="AlphaFoldDB" id="A0A2S4KZ74"/>
<dbReference type="InterPro" id="IPR027521">
    <property type="entry name" value="Usb1"/>
</dbReference>
<dbReference type="GO" id="GO:1990838">
    <property type="term" value="F:poly(U)-specific exoribonuclease activity, producing 3' uridine cyclic phosphate ends"/>
    <property type="evidence" value="ECO:0007669"/>
    <property type="project" value="UniProtKB-UniRule"/>
</dbReference>
<name>A0A2S4KZ74_9HYPO</name>
<dbReference type="Gene3D" id="3.90.1140.10">
    <property type="entry name" value="Cyclic phosphodiesterase"/>
    <property type="match status" value="1"/>
</dbReference>
<evidence type="ECO:0000256" key="6">
    <source>
        <dbReference type="SAM" id="MobiDB-lite"/>
    </source>
</evidence>
<feature type="region of interest" description="Disordered" evidence="6">
    <location>
        <begin position="1"/>
        <end position="54"/>
    </location>
</feature>
<keyword evidence="4 5" id="KW-0539">Nucleus</keyword>